<dbReference type="KEGG" id="ams:AMIS_60710"/>
<dbReference type="PATRIC" id="fig|512565.3.peg.6066"/>
<reference evidence="1 2" key="1">
    <citation type="submission" date="2012-02" db="EMBL/GenBank/DDBJ databases">
        <title>Complete genome sequence of Actinoplanes missouriensis 431 (= NBRC 102363).</title>
        <authorList>
            <person name="Ohnishi Y."/>
            <person name="Ishikawa J."/>
            <person name="Sekine M."/>
            <person name="Hosoyama A."/>
            <person name="Harada T."/>
            <person name="Narita H."/>
            <person name="Hata T."/>
            <person name="Konno Y."/>
            <person name="Tutikane K."/>
            <person name="Fujita N."/>
            <person name="Horinouchi S."/>
            <person name="Hayakawa M."/>
        </authorList>
    </citation>
    <scope>NUCLEOTIDE SEQUENCE [LARGE SCALE GENOMIC DNA]</scope>
    <source>
        <strain evidence="2">ATCC 14538 / DSM 43046 / CBS 188.64 / JCM 3121 / NBRC 102363 / NCIMB 12654 / NRRL B-3342 / UNCC 431</strain>
    </source>
</reference>
<dbReference type="STRING" id="512565.AMIS_60710"/>
<dbReference type="AlphaFoldDB" id="I0HE54"/>
<dbReference type="HOGENOM" id="CLU_041784_0_0_11"/>
<proteinExistence type="predicted"/>
<gene>
    <name evidence="1" type="ordered locus">AMIS_60710</name>
</gene>
<dbReference type="OrthoDB" id="4847668at2"/>
<sequence length="382" mass="39533">MDWNSALARYADRLHATAGSHHHVASPLGAWLLPALTASAGGGDDLAEALGVAPDQAARIAAALLAEPHPLVAAATAVWHAEQVDPAALAGWPLPEATTTGPLPGTAALDTWAREHTGGLIDRFPVEPAPELLLLLGSALATMISWSEPFEPAPASALGGEWAARLTTVLRTPPFGHRAFVTRSAGIGDAIVHAASAAGGLTVVSVAAAPDVPARRVLAAAYEIAPAVAARTLTPASLFDLPLGESPLWTISEEYGHDNQREHVRALLPAWSATSDHDLAADPGLGFPAATRVLGDLLGVAAPRFDAKQVATARYSRYGFEAAAVSGFGVATSFPPEGAIRHAELRFAHPYAVVAVTTQPDGPWDGVPVFSAWVTDPEDTTD</sequence>
<evidence type="ECO:0000313" key="2">
    <source>
        <dbReference type="Proteomes" id="UP000007882"/>
    </source>
</evidence>
<keyword evidence="2" id="KW-1185">Reference proteome</keyword>
<evidence type="ECO:0008006" key="3">
    <source>
        <dbReference type="Google" id="ProtNLM"/>
    </source>
</evidence>
<protein>
    <recommendedName>
        <fullName evidence="3">Serpin domain-containing protein</fullName>
    </recommendedName>
</protein>
<dbReference type="RefSeq" id="WP_014446178.1">
    <property type="nucleotide sequence ID" value="NC_017093.1"/>
</dbReference>
<organism evidence="1 2">
    <name type="scientific">Actinoplanes missouriensis (strain ATCC 14538 / DSM 43046 / CBS 188.64 / JCM 3121 / NBRC 102363 / NCIMB 12654 / NRRL B-3342 / UNCC 431)</name>
    <dbReference type="NCBI Taxonomy" id="512565"/>
    <lineage>
        <taxon>Bacteria</taxon>
        <taxon>Bacillati</taxon>
        <taxon>Actinomycetota</taxon>
        <taxon>Actinomycetes</taxon>
        <taxon>Micromonosporales</taxon>
        <taxon>Micromonosporaceae</taxon>
        <taxon>Actinoplanes</taxon>
    </lineage>
</organism>
<accession>I0HE54</accession>
<name>I0HE54_ACTM4</name>
<dbReference type="Proteomes" id="UP000007882">
    <property type="component" value="Chromosome"/>
</dbReference>
<dbReference type="EMBL" id="AP012319">
    <property type="protein sequence ID" value="BAL91291.1"/>
    <property type="molecule type" value="Genomic_DNA"/>
</dbReference>
<dbReference type="eggNOG" id="COG4826">
    <property type="taxonomic scope" value="Bacteria"/>
</dbReference>
<evidence type="ECO:0000313" key="1">
    <source>
        <dbReference type="EMBL" id="BAL91291.1"/>
    </source>
</evidence>